<dbReference type="InterPro" id="IPR027479">
    <property type="entry name" value="S-Me-THD_N_sf"/>
</dbReference>
<dbReference type="PANTHER" id="PTHR11365:SF10">
    <property type="entry name" value="HYDANTOINASE_OXOPROLINASE"/>
    <property type="match status" value="1"/>
</dbReference>
<protein>
    <recommendedName>
        <fullName evidence="7">Hydantoinase/oxoprolinase</fullName>
    </recommendedName>
</protein>
<reference evidence="5 6" key="1">
    <citation type="journal article" date="2024" name="Commun. Biol.">
        <title>Comparative genomic analysis of thermophilic fungi reveals convergent evolutionary adaptations and gene losses.</title>
        <authorList>
            <person name="Steindorff A.S."/>
            <person name="Aguilar-Pontes M.V."/>
            <person name="Robinson A.J."/>
            <person name="Andreopoulos B."/>
            <person name="LaButti K."/>
            <person name="Kuo A."/>
            <person name="Mondo S."/>
            <person name="Riley R."/>
            <person name="Otillar R."/>
            <person name="Haridas S."/>
            <person name="Lipzen A."/>
            <person name="Grimwood J."/>
            <person name="Schmutz J."/>
            <person name="Clum A."/>
            <person name="Reid I.D."/>
            <person name="Moisan M.C."/>
            <person name="Butler G."/>
            <person name="Nguyen T.T.M."/>
            <person name="Dewar K."/>
            <person name="Conant G."/>
            <person name="Drula E."/>
            <person name="Henrissat B."/>
            <person name="Hansel C."/>
            <person name="Singer S."/>
            <person name="Hutchinson M.I."/>
            <person name="de Vries R.P."/>
            <person name="Natvig D.O."/>
            <person name="Powell A.J."/>
            <person name="Tsang A."/>
            <person name="Grigoriev I.V."/>
        </authorList>
    </citation>
    <scope>NUCLEOTIDE SEQUENCE [LARGE SCALE GENOMIC DNA]</scope>
    <source>
        <strain evidence="5 6">CBS 494.80</strain>
    </source>
</reference>
<dbReference type="PANTHER" id="PTHR11365">
    <property type="entry name" value="5-OXOPROLINASE RELATED"/>
    <property type="match status" value="1"/>
</dbReference>
<evidence type="ECO:0000259" key="3">
    <source>
        <dbReference type="Pfam" id="PF06032"/>
    </source>
</evidence>
<dbReference type="Pfam" id="PF01968">
    <property type="entry name" value="Hydantoinase_A"/>
    <property type="match status" value="1"/>
</dbReference>
<dbReference type="InterPro" id="IPR045079">
    <property type="entry name" value="Oxoprolinase-like"/>
</dbReference>
<dbReference type="InterPro" id="IPR002821">
    <property type="entry name" value="Hydantoinase_A"/>
</dbReference>
<dbReference type="Pfam" id="PF05378">
    <property type="entry name" value="Hydant_A_N"/>
    <property type="match status" value="1"/>
</dbReference>
<feature type="domain" description="S-Me-THD-like C-terminal" evidence="4">
    <location>
        <begin position="757"/>
        <end position="967"/>
    </location>
</feature>
<dbReference type="InterPro" id="IPR048350">
    <property type="entry name" value="S-Me-THD-like_C"/>
</dbReference>
<dbReference type="Gene3D" id="3.30.420.40">
    <property type="match status" value="1"/>
</dbReference>
<dbReference type="SUPFAM" id="SSF160991">
    <property type="entry name" value="CV3147-like"/>
    <property type="match status" value="1"/>
</dbReference>
<evidence type="ECO:0000259" key="4">
    <source>
        <dbReference type="Pfam" id="PF20906"/>
    </source>
</evidence>
<dbReference type="Gene3D" id="3.40.1610.10">
    <property type="entry name" value="CV3147-like domain"/>
    <property type="match status" value="1"/>
</dbReference>
<dbReference type="InterPro" id="IPR043129">
    <property type="entry name" value="ATPase_NBD"/>
</dbReference>
<dbReference type="Pfam" id="PF20906">
    <property type="entry name" value="S-Me-THD_C"/>
    <property type="match status" value="1"/>
</dbReference>
<proteinExistence type="predicted"/>
<feature type="domain" description="Hydantoinase/oxoprolinase N-terminal" evidence="2">
    <location>
        <begin position="8"/>
        <end position="186"/>
    </location>
</feature>
<accession>A0ABR4BTG7</accession>
<dbReference type="EMBL" id="JAZHXI010000020">
    <property type="protein sequence ID" value="KAL2060924.1"/>
    <property type="molecule type" value="Genomic_DNA"/>
</dbReference>
<evidence type="ECO:0000259" key="1">
    <source>
        <dbReference type="Pfam" id="PF01968"/>
    </source>
</evidence>
<dbReference type="InterPro" id="IPR024071">
    <property type="entry name" value="S-Me-THD_C_sf"/>
</dbReference>
<dbReference type="Gene3D" id="2.40.390.10">
    <property type="entry name" value="CV3147-like"/>
    <property type="match status" value="1"/>
</dbReference>
<name>A0ABR4BTG7_9HELO</name>
<sequence length="989" mass="105313">MASQKFIIGVDVGGTNTDAVLLDPTKSGPAAVISSFKATTGTDVTTGIEEAIQTLLKQANASPSDVASLMIGTTHFINAVVERDASRLEPVAVLRLAAGDYMKNTPPFIDFPPALTKIINGYGARISGGVQIDGSEIGPIEESEVLEQAKTIKAKGLHKIAVVGIYSPFDEKYKQEYQVRDILKKELGNDVEVVCSRDVAGVGILARENAAILNASILRFAKRTINGFKRAMKRLDLKCPLYLTSNSGQLLSSKEAMQFPIQIFASGATNSIRGASFLSSAGNQTESRYVIDIGGTTTDIGCLLPSGFPRLASASTEIGGVRVNFAIPQVESIGLGGGSLVHVPENAEGRFSIGPDSVGQALREKAKCFGGDSLTATDIMVAAGVAKVGNSKPEVLLDTIDMARKKMKIMIEDLIDRMKTSPEPCSLLLVGGGAFLCPPELAGVATIEIPEHSGVANAVGAAVAEIGEAAELIVDNDVKDATLIEVKAKAIAAAVARGAKAAEVRIIEEDVSGIPYIEGKSKIVVKVVGPVDYERFLSDSETDVPESSTDETYDETKKLEIEDVKAFSEADVDHDSYRPQIDNNRVWHLTETDAYYLSIGCYILGCAGGGTPYGSYLELRQVLRDGGDVTIIDIEDLAEDALCGPVAGMGSPVIAIERLGGNMIGEAWEGLQKHLGIKFSGAMAAEIGGSNGFAPLHLSHAYNIPCVDADVMGRAFPAFEMSSLFIGAKNNDINHLLPVCLASGDGTTMTFSNSKDALAVDKVLRAICITMGLAAGISARPCTKTELQNFSIPKSQSLAWRLGRAVVKARANGTIANVHQDLITEFGGPKTARKVFEGKIVGIGNTIYKGHSYGKLIIEKLKDYEKESESNEVGEDLGPEKVEIPFKNENLLVEAYYKDGEKKILTMVPDLIMVLDTLTGEACGVPEYRYGLKVIVMVAAAHPLWTSKRGLEIAGPKAFGYDFDFVPCGEYTGVASVIDEYATTSEKEI</sequence>
<evidence type="ECO:0008006" key="7">
    <source>
        <dbReference type="Google" id="ProtNLM"/>
    </source>
</evidence>
<keyword evidence="6" id="KW-1185">Reference proteome</keyword>
<evidence type="ECO:0000259" key="2">
    <source>
        <dbReference type="Pfam" id="PF05378"/>
    </source>
</evidence>
<evidence type="ECO:0000313" key="6">
    <source>
        <dbReference type="Proteomes" id="UP001595075"/>
    </source>
</evidence>
<dbReference type="InterPro" id="IPR008040">
    <property type="entry name" value="Hydant_A_N"/>
</dbReference>
<gene>
    <name evidence="5" type="ORF">VTL71DRAFT_8976</name>
</gene>
<evidence type="ECO:0000313" key="5">
    <source>
        <dbReference type="EMBL" id="KAL2060924.1"/>
    </source>
</evidence>
<dbReference type="InterPro" id="IPR010318">
    <property type="entry name" value="S-Me-THD_N"/>
</dbReference>
<feature type="domain" description="Hydantoinase A/oxoprolinase" evidence="1">
    <location>
        <begin position="207"/>
        <end position="384"/>
    </location>
</feature>
<dbReference type="Pfam" id="PF06032">
    <property type="entry name" value="S-Me-THD_N"/>
    <property type="match status" value="1"/>
</dbReference>
<dbReference type="SUPFAM" id="SSF53067">
    <property type="entry name" value="Actin-like ATPase domain"/>
    <property type="match status" value="2"/>
</dbReference>
<feature type="domain" description="S-Me-THD N-terminal" evidence="3">
    <location>
        <begin position="593"/>
        <end position="752"/>
    </location>
</feature>
<comment type="caution">
    <text evidence="5">The sequence shown here is derived from an EMBL/GenBank/DDBJ whole genome shotgun (WGS) entry which is preliminary data.</text>
</comment>
<organism evidence="5 6">
    <name type="scientific">Oculimacula yallundae</name>
    <dbReference type="NCBI Taxonomy" id="86028"/>
    <lineage>
        <taxon>Eukaryota</taxon>
        <taxon>Fungi</taxon>
        <taxon>Dikarya</taxon>
        <taxon>Ascomycota</taxon>
        <taxon>Pezizomycotina</taxon>
        <taxon>Leotiomycetes</taxon>
        <taxon>Helotiales</taxon>
        <taxon>Ploettnerulaceae</taxon>
        <taxon>Oculimacula</taxon>
    </lineage>
</organism>
<dbReference type="Proteomes" id="UP001595075">
    <property type="component" value="Unassembled WGS sequence"/>
</dbReference>